<feature type="compositionally biased region" description="Polar residues" evidence="1">
    <location>
        <begin position="7"/>
        <end position="16"/>
    </location>
</feature>
<keyword evidence="4" id="KW-1185">Reference proteome</keyword>
<feature type="region of interest" description="Disordered" evidence="1">
    <location>
        <begin position="1"/>
        <end position="59"/>
    </location>
</feature>
<accession>K9FBR6</accession>
<sequence length="384" mass="42569">MAKRNRSASPSNTPRTQRAKRRLARASPPTAPPPTAPPLTASPPTVPRGLSTLSTDTADSLTSLEKDARVRIEAYENQSLRDETLLKSGLNAFLTWLPEAGRTSLARDVLKTSSGRELYDVFMNLFTGLAAPMKSRSKAPSVVESPHSKRQEQVDTVAATLDQPERRDSSFAAQLQLRDNYRCVITGQLNTDQWEHEGEPGNVSHGPTEGAHIIPFAFASWPGVSGAPRDTSSTWTLLYKCFPALRRVLAVEEINTLRNGITLRDSVHTQFGKFTIALKPTDIENEYEVKTYKRYPPADIPAIPSDRHVRLLPNTEHEIPCPAILDAHWRMCEIFNASAMGDTIERHRRDWEELKGSGRAVVREDGTTDLASLLDIALWGQVSA</sequence>
<dbReference type="Pfam" id="PF13391">
    <property type="entry name" value="HNH_2"/>
    <property type="match status" value="1"/>
</dbReference>
<evidence type="ECO:0000256" key="1">
    <source>
        <dbReference type="SAM" id="MobiDB-lite"/>
    </source>
</evidence>
<dbReference type="OrthoDB" id="2104739at2759"/>
<dbReference type="eggNOG" id="ENOG502RNB6">
    <property type="taxonomic scope" value="Eukaryota"/>
</dbReference>
<feature type="domain" description="HNH nuclease" evidence="2">
    <location>
        <begin position="183"/>
        <end position="278"/>
    </location>
</feature>
<dbReference type="OMA" id="RTSAWTF"/>
<feature type="compositionally biased region" description="Low complexity" evidence="1">
    <location>
        <begin position="47"/>
        <end position="59"/>
    </location>
</feature>
<organism evidence="3 4">
    <name type="scientific">Penicillium digitatum (strain PHI26 / CECT 20796)</name>
    <name type="common">Green mold</name>
    <dbReference type="NCBI Taxonomy" id="1170229"/>
    <lineage>
        <taxon>Eukaryota</taxon>
        <taxon>Fungi</taxon>
        <taxon>Dikarya</taxon>
        <taxon>Ascomycota</taxon>
        <taxon>Pezizomycotina</taxon>
        <taxon>Eurotiomycetes</taxon>
        <taxon>Eurotiomycetidae</taxon>
        <taxon>Eurotiales</taxon>
        <taxon>Aspergillaceae</taxon>
        <taxon>Penicillium</taxon>
    </lineage>
</organism>
<protein>
    <recommendedName>
        <fullName evidence="2">HNH nuclease domain-containing protein</fullName>
    </recommendedName>
</protein>
<evidence type="ECO:0000313" key="4">
    <source>
        <dbReference type="Proteomes" id="UP000009882"/>
    </source>
</evidence>
<evidence type="ECO:0000259" key="2">
    <source>
        <dbReference type="Pfam" id="PF13391"/>
    </source>
</evidence>
<name>K9FBR6_PEND2</name>
<dbReference type="InParanoid" id="K9FBR6"/>
<reference evidence="4" key="1">
    <citation type="journal article" date="2012" name="BMC Genomics">
        <title>Genome sequence of the necrotrophic fungus Penicillium digitatum, the main postharvest pathogen of citrus.</title>
        <authorList>
            <person name="Marcet-Houben M."/>
            <person name="Ballester A.-R."/>
            <person name="de la Fuente B."/>
            <person name="Harries E."/>
            <person name="Marcos J.F."/>
            <person name="Gonzalez-Candelas L."/>
            <person name="Gabaldon T."/>
        </authorList>
    </citation>
    <scope>NUCLEOTIDE SEQUENCE [LARGE SCALE GENOMIC DNA]</scope>
    <source>
        <strain evidence="4">PHI26 / CECT 20796</strain>
    </source>
</reference>
<dbReference type="HOGENOM" id="CLU_049186_0_1_1"/>
<feature type="compositionally biased region" description="Pro residues" evidence="1">
    <location>
        <begin position="29"/>
        <end position="46"/>
    </location>
</feature>
<proteinExistence type="predicted"/>
<comment type="caution">
    <text evidence="3">The sequence shown here is derived from an EMBL/GenBank/DDBJ whole genome shotgun (WGS) entry which is preliminary data.</text>
</comment>
<dbReference type="Proteomes" id="UP000009882">
    <property type="component" value="Unassembled WGS sequence"/>
</dbReference>
<evidence type="ECO:0000313" key="3">
    <source>
        <dbReference type="EMBL" id="EKV05517.1"/>
    </source>
</evidence>
<gene>
    <name evidence="3" type="ORF">PDIG_83150</name>
</gene>
<dbReference type="EMBL" id="AKCT01000304">
    <property type="protein sequence ID" value="EKV05517.1"/>
    <property type="molecule type" value="Genomic_DNA"/>
</dbReference>
<dbReference type="AlphaFoldDB" id="K9FBR6"/>
<dbReference type="STRING" id="1170229.K9FBR6"/>
<dbReference type="InterPro" id="IPR003615">
    <property type="entry name" value="HNH_nuc"/>
</dbReference>